<sequence>MTTQPTTVVSPPTPAPPTTPTVTLNHTAYPYIIDTIVANCSFDALLALRRTSKTFLARCNAILLDHAKFNTRDGPSFPSGHDDELNMLLSARFPGRRVPPAPQYIRTLDLVGHGLIWLTTPVGFTKLETLRRMQGAWRTDGFSPSTAVVDFLDFSTMPHFCRHIHIPAGPIRSVIHFRYNLNFLRQKYVFPTVKNNGTVEDVTIVLWPTQASAQPKGFLVSLILSLVKGWDMTAVKGAITLVGMDREDGGGMAAANLWDMVEQVSSHPRFSTMTGGHLVSDANRPTTRFLTREEWWTELGDRKAVEGEWPTTTAWAAV</sequence>
<proteinExistence type="predicted"/>
<dbReference type="AlphaFoldDB" id="A0AAF0YBR0"/>
<reference evidence="2" key="1">
    <citation type="submission" date="2023-10" db="EMBL/GenBank/DDBJ databases">
        <authorList>
            <person name="Noh H."/>
        </authorList>
    </citation>
    <scope>NUCLEOTIDE SEQUENCE</scope>
    <source>
        <strain evidence="2">DUCC4014</strain>
    </source>
</reference>
<gene>
    <name evidence="2" type="ORF">LOC62_04G005334</name>
</gene>
<evidence type="ECO:0000313" key="2">
    <source>
        <dbReference type="EMBL" id="WOO81816.1"/>
    </source>
</evidence>
<evidence type="ECO:0000313" key="3">
    <source>
        <dbReference type="Proteomes" id="UP000827549"/>
    </source>
</evidence>
<feature type="region of interest" description="Disordered" evidence="1">
    <location>
        <begin position="1"/>
        <end position="20"/>
    </location>
</feature>
<dbReference type="RefSeq" id="XP_062627848.1">
    <property type="nucleotide sequence ID" value="XM_062771864.1"/>
</dbReference>
<accession>A0AAF0YBR0</accession>
<dbReference type="EMBL" id="CP086717">
    <property type="protein sequence ID" value="WOO81816.1"/>
    <property type="molecule type" value="Genomic_DNA"/>
</dbReference>
<evidence type="ECO:0000256" key="1">
    <source>
        <dbReference type="SAM" id="MobiDB-lite"/>
    </source>
</evidence>
<name>A0AAF0YBR0_9TREE</name>
<dbReference type="Proteomes" id="UP000827549">
    <property type="component" value="Chromosome 4"/>
</dbReference>
<feature type="compositionally biased region" description="Low complexity" evidence="1">
    <location>
        <begin position="1"/>
        <end position="10"/>
    </location>
</feature>
<organism evidence="2 3">
    <name type="scientific">Vanrija pseudolonga</name>
    <dbReference type="NCBI Taxonomy" id="143232"/>
    <lineage>
        <taxon>Eukaryota</taxon>
        <taxon>Fungi</taxon>
        <taxon>Dikarya</taxon>
        <taxon>Basidiomycota</taxon>
        <taxon>Agaricomycotina</taxon>
        <taxon>Tremellomycetes</taxon>
        <taxon>Trichosporonales</taxon>
        <taxon>Trichosporonaceae</taxon>
        <taxon>Vanrija</taxon>
    </lineage>
</organism>
<dbReference type="GeneID" id="87808563"/>
<protein>
    <submittedName>
        <fullName evidence="2">Uncharacterized protein</fullName>
    </submittedName>
</protein>
<keyword evidence="3" id="KW-1185">Reference proteome</keyword>